<keyword evidence="3" id="KW-1185">Reference proteome</keyword>
<evidence type="ECO:0000256" key="1">
    <source>
        <dbReference type="SAM" id="MobiDB-lite"/>
    </source>
</evidence>
<gene>
    <name evidence="2" type="ORF">ANN_03980</name>
</gene>
<reference evidence="2 3" key="1">
    <citation type="journal article" date="2022" name="Allergy">
        <title>Genome assembly and annotation of Periplaneta americana reveal a comprehensive cockroach allergen profile.</title>
        <authorList>
            <person name="Wang L."/>
            <person name="Xiong Q."/>
            <person name="Saelim N."/>
            <person name="Wang L."/>
            <person name="Nong W."/>
            <person name="Wan A.T."/>
            <person name="Shi M."/>
            <person name="Liu X."/>
            <person name="Cao Q."/>
            <person name="Hui J.H.L."/>
            <person name="Sookrung N."/>
            <person name="Leung T.F."/>
            <person name="Tungtrongchitr A."/>
            <person name="Tsui S.K.W."/>
        </authorList>
    </citation>
    <scope>NUCLEOTIDE SEQUENCE [LARGE SCALE GENOMIC DNA]</scope>
    <source>
        <strain evidence="2">PWHHKU_190912</strain>
    </source>
</reference>
<dbReference type="Gene3D" id="3.30.420.10">
    <property type="entry name" value="Ribonuclease H-like superfamily/Ribonuclease H"/>
    <property type="match status" value="1"/>
</dbReference>
<dbReference type="Proteomes" id="UP001148838">
    <property type="component" value="Unassembled WGS sequence"/>
</dbReference>
<comment type="caution">
    <text evidence="2">The sequence shown here is derived from an EMBL/GenBank/DDBJ whole genome shotgun (WGS) entry which is preliminary data.</text>
</comment>
<feature type="region of interest" description="Disordered" evidence="1">
    <location>
        <begin position="151"/>
        <end position="176"/>
    </location>
</feature>
<protein>
    <recommendedName>
        <fullName evidence="4">Tc1-like transposase DDE domain-containing protein</fullName>
    </recommendedName>
</protein>
<sequence length="195" mass="22616">MRFMRKTAGYSLLDHHRNVDILKELKIDSIVHYLQQYRLQWQTDVKRRIALDGPGRFCRIVNDELRDADIVRLEWPACSPDMNPIQQAWSRSKQAVFGRPDGPRNRRDLCRIGIEEWDNLDQQWLNELKDGKMSPGSSTESYPAFAHIGLRKTPEKKPHSSNLPQPGFEPGPPGFAARRADRYSTDMDCVCMNYT</sequence>
<evidence type="ECO:0000313" key="3">
    <source>
        <dbReference type="Proteomes" id="UP001148838"/>
    </source>
</evidence>
<dbReference type="InterPro" id="IPR036397">
    <property type="entry name" value="RNaseH_sf"/>
</dbReference>
<dbReference type="EMBL" id="JAJSOF020000013">
    <property type="protein sequence ID" value="KAJ4442394.1"/>
    <property type="molecule type" value="Genomic_DNA"/>
</dbReference>
<organism evidence="2 3">
    <name type="scientific">Periplaneta americana</name>
    <name type="common">American cockroach</name>
    <name type="synonym">Blatta americana</name>
    <dbReference type="NCBI Taxonomy" id="6978"/>
    <lineage>
        <taxon>Eukaryota</taxon>
        <taxon>Metazoa</taxon>
        <taxon>Ecdysozoa</taxon>
        <taxon>Arthropoda</taxon>
        <taxon>Hexapoda</taxon>
        <taxon>Insecta</taxon>
        <taxon>Pterygota</taxon>
        <taxon>Neoptera</taxon>
        <taxon>Polyneoptera</taxon>
        <taxon>Dictyoptera</taxon>
        <taxon>Blattodea</taxon>
        <taxon>Blattoidea</taxon>
        <taxon>Blattidae</taxon>
        <taxon>Blattinae</taxon>
        <taxon>Periplaneta</taxon>
    </lineage>
</organism>
<proteinExistence type="predicted"/>
<evidence type="ECO:0008006" key="4">
    <source>
        <dbReference type="Google" id="ProtNLM"/>
    </source>
</evidence>
<evidence type="ECO:0000313" key="2">
    <source>
        <dbReference type="EMBL" id="KAJ4442394.1"/>
    </source>
</evidence>
<accession>A0ABQ8T7A9</accession>
<name>A0ABQ8T7A9_PERAM</name>